<dbReference type="InterPro" id="IPR033248">
    <property type="entry name" value="Transketolase_C"/>
</dbReference>
<dbReference type="SUPFAM" id="SSF52922">
    <property type="entry name" value="TK C-terminal domain-like"/>
    <property type="match status" value="1"/>
</dbReference>
<gene>
    <name evidence="2" type="ORF">H8717_12625</name>
</gene>
<dbReference type="RefSeq" id="WP_262400711.1">
    <property type="nucleotide sequence ID" value="NZ_JACRTB010000025.1"/>
</dbReference>
<evidence type="ECO:0000313" key="2">
    <source>
        <dbReference type="EMBL" id="MBC8577248.1"/>
    </source>
</evidence>
<feature type="domain" description="Transketolase-like pyrimidine-binding" evidence="1">
    <location>
        <begin position="2"/>
        <end position="167"/>
    </location>
</feature>
<dbReference type="CDD" id="cd07033">
    <property type="entry name" value="TPP_PYR_DXS_TK_like"/>
    <property type="match status" value="1"/>
</dbReference>
<evidence type="ECO:0000313" key="3">
    <source>
        <dbReference type="Proteomes" id="UP000658131"/>
    </source>
</evidence>
<comment type="caution">
    <text evidence="2">The sequence shown here is derived from an EMBL/GenBank/DDBJ whole genome shotgun (WGS) entry which is preliminary data.</text>
</comment>
<organism evidence="2 3">
    <name type="scientific">Yanshouia hominis</name>
    <dbReference type="NCBI Taxonomy" id="2763673"/>
    <lineage>
        <taxon>Bacteria</taxon>
        <taxon>Bacillati</taxon>
        <taxon>Bacillota</taxon>
        <taxon>Clostridia</taxon>
        <taxon>Eubacteriales</taxon>
        <taxon>Oscillospiraceae</taxon>
        <taxon>Yanshouia</taxon>
    </lineage>
</organism>
<dbReference type="Gene3D" id="3.40.50.970">
    <property type="match status" value="1"/>
</dbReference>
<accession>A0ABR7NLH0</accession>
<evidence type="ECO:0000259" key="1">
    <source>
        <dbReference type="SMART" id="SM00861"/>
    </source>
</evidence>
<protein>
    <submittedName>
        <fullName evidence="2">Transketolase family protein</fullName>
    </submittedName>
</protein>
<dbReference type="InterPro" id="IPR005475">
    <property type="entry name" value="Transketolase-like_Pyr-bd"/>
</dbReference>
<dbReference type="Pfam" id="PF02779">
    <property type="entry name" value="Transket_pyr"/>
    <property type="match status" value="1"/>
</dbReference>
<dbReference type="PANTHER" id="PTHR43825:SF1">
    <property type="entry name" value="TRANSKETOLASE-LIKE PYRIMIDINE-BINDING DOMAIN-CONTAINING PROTEIN"/>
    <property type="match status" value="1"/>
</dbReference>
<dbReference type="InterPro" id="IPR051157">
    <property type="entry name" value="PDH/Transketolase"/>
</dbReference>
<dbReference type="EMBL" id="JACRTB010000025">
    <property type="protein sequence ID" value="MBC8577248.1"/>
    <property type="molecule type" value="Genomic_DNA"/>
</dbReference>
<dbReference type="Proteomes" id="UP000658131">
    <property type="component" value="Unassembled WGS sequence"/>
</dbReference>
<name>A0ABR7NLH0_9FIRM</name>
<reference evidence="2 3" key="1">
    <citation type="submission" date="2020-08" db="EMBL/GenBank/DDBJ databases">
        <title>Genome public.</title>
        <authorList>
            <person name="Liu C."/>
            <person name="Sun Q."/>
        </authorList>
    </citation>
    <scope>NUCLEOTIDE SEQUENCE [LARGE SCALE GENOMIC DNA]</scope>
    <source>
        <strain evidence="2 3">BX1</strain>
    </source>
</reference>
<dbReference type="InterPro" id="IPR009014">
    <property type="entry name" value="Transketo_C/PFOR_II"/>
</dbReference>
<dbReference type="Gene3D" id="3.40.50.920">
    <property type="match status" value="1"/>
</dbReference>
<dbReference type="SUPFAM" id="SSF52518">
    <property type="entry name" value="Thiamin diphosphate-binding fold (THDP-binding)"/>
    <property type="match status" value="1"/>
</dbReference>
<dbReference type="Pfam" id="PF02780">
    <property type="entry name" value="Transketolase_C"/>
    <property type="match status" value="1"/>
</dbReference>
<sequence>MLATRMAFGNELLEIAKTDDRFMICNPDTKSCNLENFDQFFPGRSFTFGIAEQNLVAAAAGAASCGCKVYVPTFSVFLTLRACEQIRTFVCYPRLNVTLLGTHSGLQVGQDGGTHICCEDVGVMRSLANMTVVQPSDSVTARAIARWSVGFEGPLYVRLHRSPVEEVHPENYEFHFGKAEILRDYGSDVTLIATGIMLPRTLHAAEALREMGIGAKVLEVHTIKPIDTQGVVSAAKATRGVVTVEDHSIFGGLGSAVAEVLSQHCPTRLKMIGVQDAFGESAKDPETLYAAHHMTEGDIIRAAQELMN</sequence>
<dbReference type="InterPro" id="IPR029061">
    <property type="entry name" value="THDP-binding"/>
</dbReference>
<dbReference type="PANTHER" id="PTHR43825">
    <property type="entry name" value="PYRUVATE DEHYDROGENASE E1 COMPONENT"/>
    <property type="match status" value="1"/>
</dbReference>
<dbReference type="SMART" id="SM00861">
    <property type="entry name" value="Transket_pyr"/>
    <property type="match status" value="1"/>
</dbReference>
<proteinExistence type="predicted"/>
<keyword evidence="3" id="KW-1185">Reference proteome</keyword>